<dbReference type="Proteomes" id="UP000198984">
    <property type="component" value="Unassembled WGS sequence"/>
</dbReference>
<reference evidence="1 2" key="1">
    <citation type="submission" date="2016-10" db="EMBL/GenBank/DDBJ databases">
        <authorList>
            <person name="de Groot N.N."/>
        </authorList>
    </citation>
    <scope>NUCLEOTIDE SEQUENCE [LARGE SCALE GENOMIC DNA]</scope>
    <source>
        <strain evidence="1 2">DSM 21039</strain>
    </source>
</reference>
<gene>
    <name evidence="1" type="ORF">SAMN04488505_103651</name>
</gene>
<dbReference type="EMBL" id="FOBB01000003">
    <property type="protein sequence ID" value="SEM20164.1"/>
    <property type="molecule type" value="Genomic_DNA"/>
</dbReference>
<keyword evidence="2" id="KW-1185">Reference proteome</keyword>
<dbReference type="OrthoDB" id="8604635at2"/>
<organism evidence="1 2">
    <name type="scientific">Chitinophaga rupis</name>
    <dbReference type="NCBI Taxonomy" id="573321"/>
    <lineage>
        <taxon>Bacteria</taxon>
        <taxon>Pseudomonadati</taxon>
        <taxon>Bacteroidota</taxon>
        <taxon>Chitinophagia</taxon>
        <taxon>Chitinophagales</taxon>
        <taxon>Chitinophagaceae</taxon>
        <taxon>Chitinophaga</taxon>
    </lineage>
</organism>
<sequence length="176" mass="19652">MTTITILPLQGIDIPGVGAINLGQSRSAIEKILGKPGDHSDGSRSFYDDYECRIDFDKLGMVEFIEFIYGPVPEKTQLSLYGIDPFRVGADNLLALLSEKNQGPVDDSEAEYCYGFVNISVGVWREFTEKDVQESIAAMKESGEYEDNRELLDEDLEKARNFWTIGIGTPGYYTIS</sequence>
<evidence type="ECO:0000313" key="2">
    <source>
        <dbReference type="Proteomes" id="UP000198984"/>
    </source>
</evidence>
<name>A0A1H7WFN7_9BACT</name>
<proteinExistence type="predicted"/>
<evidence type="ECO:0000313" key="1">
    <source>
        <dbReference type="EMBL" id="SEM20164.1"/>
    </source>
</evidence>
<dbReference type="AlphaFoldDB" id="A0A1H7WFN7"/>
<dbReference type="RefSeq" id="WP_089913819.1">
    <property type="nucleotide sequence ID" value="NZ_FOBB01000003.1"/>
</dbReference>
<protein>
    <submittedName>
        <fullName evidence="1">Uncharacterized protein</fullName>
    </submittedName>
</protein>
<accession>A0A1H7WFN7</accession>